<evidence type="ECO:0000256" key="1">
    <source>
        <dbReference type="SAM" id="MobiDB-lite"/>
    </source>
</evidence>
<dbReference type="KEGG" id="hhb:Hhub_2077"/>
<proteinExistence type="predicted"/>
<gene>
    <name evidence="2" type="ORF">HHUB_2077</name>
</gene>
<dbReference type="STRING" id="1407499.HHUB_2077"/>
<dbReference type="InterPro" id="IPR043828">
    <property type="entry name" value="DUF5805"/>
</dbReference>
<organism evidence="2 3">
    <name type="scientific">Halobacterium hubeiense</name>
    <dbReference type="NCBI Taxonomy" id="1407499"/>
    <lineage>
        <taxon>Archaea</taxon>
        <taxon>Methanobacteriati</taxon>
        <taxon>Methanobacteriota</taxon>
        <taxon>Stenosarchaea group</taxon>
        <taxon>Halobacteria</taxon>
        <taxon>Halobacteriales</taxon>
        <taxon>Halobacteriaceae</taxon>
        <taxon>Halobacterium</taxon>
    </lineage>
</organism>
<reference evidence="3" key="1">
    <citation type="journal article" date="2016" name="Environ. Microbiol.">
        <title>The complete genome of a viable archaeum isolated from 123-million-year-old rock salt.</title>
        <authorList>
            <person name="Jaakkola S.T."/>
            <person name="Pfeiffer F."/>
            <person name="Ravantti J.J."/>
            <person name="Guo Q."/>
            <person name="Liu Y."/>
            <person name="Chen X."/>
            <person name="Ma H."/>
            <person name="Yang C."/>
            <person name="Oksanen H.M."/>
            <person name="Bamford D.H."/>
        </authorList>
    </citation>
    <scope>NUCLEOTIDE SEQUENCE</scope>
    <source>
        <strain evidence="3">JI20-1</strain>
    </source>
</reference>
<dbReference type="OrthoDB" id="210343at2157"/>
<accession>A0A0U5H0P6</accession>
<dbReference type="RefSeq" id="WP_059056522.1">
    <property type="nucleotide sequence ID" value="NZ_CEML01000002.1"/>
</dbReference>
<evidence type="ECO:0000313" key="3">
    <source>
        <dbReference type="Proteomes" id="UP000066737"/>
    </source>
</evidence>
<evidence type="ECO:0000313" key="2">
    <source>
        <dbReference type="EMBL" id="CQH54363.1"/>
    </source>
</evidence>
<feature type="region of interest" description="Disordered" evidence="1">
    <location>
        <begin position="105"/>
        <end position="125"/>
    </location>
</feature>
<feature type="compositionally biased region" description="Basic and acidic residues" evidence="1">
    <location>
        <begin position="108"/>
        <end position="125"/>
    </location>
</feature>
<dbReference type="EMBL" id="LN831302">
    <property type="protein sequence ID" value="CQH54363.1"/>
    <property type="molecule type" value="Genomic_DNA"/>
</dbReference>
<feature type="region of interest" description="Disordered" evidence="1">
    <location>
        <begin position="47"/>
        <end position="66"/>
    </location>
</feature>
<sequence>MAGDDRAVVKTYVPTEQKSRWSEHADELDMSQSEYLRTMVQAGRRGFLDDHEEGCSGDATPGGSDLEDRVLESVSEGAVVSWDELVAELSGDFEDRLDDAVQSLVEGGEIRHDPRQGGYVRREDR</sequence>
<dbReference type="GeneID" id="26658743"/>
<name>A0A0U5H0P6_9EURY</name>
<keyword evidence="3" id="KW-1185">Reference proteome</keyword>
<protein>
    <submittedName>
        <fullName evidence="2">Uncharacterized protein</fullName>
    </submittedName>
</protein>
<dbReference type="AlphaFoldDB" id="A0A0U5H0P6"/>
<dbReference type="Proteomes" id="UP000066737">
    <property type="component" value="Chromosome I"/>
</dbReference>
<dbReference type="Pfam" id="PF19121">
    <property type="entry name" value="DUF5805"/>
    <property type="match status" value="1"/>
</dbReference>